<protein>
    <recommendedName>
        <fullName evidence="7">RING-type domain-containing protein</fullName>
    </recommendedName>
</protein>
<evidence type="ECO:0000259" key="7">
    <source>
        <dbReference type="PROSITE" id="PS50089"/>
    </source>
</evidence>
<evidence type="ECO:0000256" key="5">
    <source>
        <dbReference type="SAM" id="MobiDB-lite"/>
    </source>
</evidence>
<dbReference type="PANTHER" id="PTHR22763">
    <property type="entry name" value="RING ZINC FINGER PROTEIN"/>
    <property type="match status" value="1"/>
</dbReference>
<feature type="compositionally biased region" description="Low complexity" evidence="5">
    <location>
        <begin position="34"/>
        <end position="51"/>
    </location>
</feature>
<dbReference type="EMBL" id="NJHN03000064">
    <property type="protein sequence ID" value="KAH9418331.1"/>
    <property type="molecule type" value="Genomic_DNA"/>
</dbReference>
<dbReference type="InterPro" id="IPR011016">
    <property type="entry name" value="Znf_RING-CH"/>
</dbReference>
<dbReference type="Gene3D" id="3.30.40.10">
    <property type="entry name" value="Zinc/RING finger domain, C3HC4 (zinc finger)"/>
    <property type="match status" value="1"/>
</dbReference>
<feature type="region of interest" description="Disordered" evidence="5">
    <location>
        <begin position="33"/>
        <end position="57"/>
    </location>
</feature>
<feature type="transmembrane region" description="Helical" evidence="6">
    <location>
        <begin position="6"/>
        <end position="24"/>
    </location>
</feature>
<keyword evidence="1" id="KW-0479">Metal-binding</keyword>
<evidence type="ECO:0000256" key="4">
    <source>
        <dbReference type="PROSITE-ProRule" id="PRU00175"/>
    </source>
</evidence>
<evidence type="ECO:0000256" key="3">
    <source>
        <dbReference type="ARBA" id="ARBA00022833"/>
    </source>
</evidence>
<dbReference type="InterPro" id="IPR050731">
    <property type="entry name" value="HRD1_E3_ubiq-ligases"/>
</dbReference>
<gene>
    <name evidence="8" type="ORF">DERP_010198</name>
</gene>
<dbReference type="PANTHER" id="PTHR22763:SF162">
    <property type="entry name" value="TRANSMEMBRANE E3 UBIQUITIN-PROTEIN LIGASE 1"/>
    <property type="match status" value="1"/>
</dbReference>
<dbReference type="Proteomes" id="UP000887458">
    <property type="component" value="Unassembled WGS sequence"/>
</dbReference>
<dbReference type="InterPro" id="IPR013083">
    <property type="entry name" value="Znf_RING/FYVE/PHD"/>
</dbReference>
<evidence type="ECO:0000256" key="6">
    <source>
        <dbReference type="SAM" id="Phobius"/>
    </source>
</evidence>
<evidence type="ECO:0000313" key="9">
    <source>
        <dbReference type="Proteomes" id="UP000887458"/>
    </source>
</evidence>
<comment type="caution">
    <text evidence="8">The sequence shown here is derived from an EMBL/GenBank/DDBJ whole genome shotgun (WGS) entry which is preliminary data.</text>
</comment>
<dbReference type="SMART" id="SM00184">
    <property type="entry name" value="RING"/>
    <property type="match status" value="1"/>
</dbReference>
<evidence type="ECO:0000256" key="1">
    <source>
        <dbReference type="ARBA" id="ARBA00022723"/>
    </source>
</evidence>
<proteinExistence type="predicted"/>
<organism evidence="8 9">
    <name type="scientific">Dermatophagoides pteronyssinus</name>
    <name type="common">European house dust mite</name>
    <dbReference type="NCBI Taxonomy" id="6956"/>
    <lineage>
        <taxon>Eukaryota</taxon>
        <taxon>Metazoa</taxon>
        <taxon>Ecdysozoa</taxon>
        <taxon>Arthropoda</taxon>
        <taxon>Chelicerata</taxon>
        <taxon>Arachnida</taxon>
        <taxon>Acari</taxon>
        <taxon>Acariformes</taxon>
        <taxon>Sarcoptiformes</taxon>
        <taxon>Astigmata</taxon>
        <taxon>Psoroptidia</taxon>
        <taxon>Analgoidea</taxon>
        <taxon>Pyroglyphidae</taxon>
        <taxon>Dermatophagoidinae</taxon>
        <taxon>Dermatophagoides</taxon>
    </lineage>
</organism>
<keyword evidence="6" id="KW-0472">Membrane</keyword>
<dbReference type="Pfam" id="PF13639">
    <property type="entry name" value="zf-RING_2"/>
    <property type="match status" value="1"/>
</dbReference>
<reference evidence="8 9" key="2">
    <citation type="journal article" date="2022" name="Mol. Biol. Evol.">
        <title>Comparative Genomics Reveals Insights into the Divergent Evolution of Astigmatic Mites and Household Pest Adaptations.</title>
        <authorList>
            <person name="Xiong Q."/>
            <person name="Wan A.T."/>
            <person name="Liu X."/>
            <person name="Fung C.S."/>
            <person name="Xiao X."/>
            <person name="Malainual N."/>
            <person name="Hou J."/>
            <person name="Wang L."/>
            <person name="Wang M."/>
            <person name="Yang K.Y."/>
            <person name="Cui Y."/>
            <person name="Leung E.L."/>
            <person name="Nong W."/>
            <person name="Shin S.K."/>
            <person name="Au S.W."/>
            <person name="Jeong K.Y."/>
            <person name="Chew F.T."/>
            <person name="Hui J.H."/>
            <person name="Leung T.F."/>
            <person name="Tungtrongchitr A."/>
            <person name="Zhong N."/>
            <person name="Liu Z."/>
            <person name="Tsui S.K."/>
        </authorList>
    </citation>
    <scope>NUCLEOTIDE SEQUENCE [LARGE SCALE GENOMIC DNA]</scope>
    <source>
        <strain evidence="8">Derp</strain>
    </source>
</reference>
<feature type="domain" description="RING-type" evidence="7">
    <location>
        <begin position="63"/>
        <end position="106"/>
    </location>
</feature>
<sequence length="121" mass="14256">MALGFYTTAFGIVTGILIYCYYYWENNQQENPHGSQNYNNQNKKSNQGNSSTTKIPPKPSDICIICSELLQSPLEQLPCQHLFHQQCLSQWFEFDAKINYRCPLCRYQLNQAEYNVYRKRL</sequence>
<keyword evidence="2 4" id="KW-0863">Zinc-finger</keyword>
<keyword evidence="6" id="KW-1133">Transmembrane helix</keyword>
<dbReference type="SUPFAM" id="SSF57850">
    <property type="entry name" value="RING/U-box"/>
    <property type="match status" value="1"/>
</dbReference>
<dbReference type="PROSITE" id="PS50089">
    <property type="entry name" value="ZF_RING_2"/>
    <property type="match status" value="1"/>
</dbReference>
<name>A0ABQ8J7J7_DERPT</name>
<keyword evidence="9" id="KW-1185">Reference proteome</keyword>
<keyword evidence="3" id="KW-0862">Zinc</keyword>
<evidence type="ECO:0000256" key="2">
    <source>
        <dbReference type="ARBA" id="ARBA00022771"/>
    </source>
</evidence>
<dbReference type="InterPro" id="IPR001841">
    <property type="entry name" value="Znf_RING"/>
</dbReference>
<dbReference type="SMART" id="SM00744">
    <property type="entry name" value="RINGv"/>
    <property type="match status" value="1"/>
</dbReference>
<reference evidence="8 9" key="1">
    <citation type="journal article" date="2018" name="J. Allergy Clin. Immunol.">
        <title>High-quality assembly of Dermatophagoides pteronyssinus genome and transcriptome reveals a wide range of novel allergens.</title>
        <authorList>
            <person name="Liu X.Y."/>
            <person name="Yang K.Y."/>
            <person name="Wang M.Q."/>
            <person name="Kwok J.S."/>
            <person name="Zeng X."/>
            <person name="Yang Z."/>
            <person name="Xiao X.J."/>
            <person name="Lau C.P."/>
            <person name="Li Y."/>
            <person name="Huang Z.M."/>
            <person name="Ba J.G."/>
            <person name="Yim A.K."/>
            <person name="Ouyang C.Y."/>
            <person name="Ngai S.M."/>
            <person name="Chan T.F."/>
            <person name="Leung E.L."/>
            <person name="Liu L."/>
            <person name="Liu Z.G."/>
            <person name="Tsui S.K."/>
        </authorList>
    </citation>
    <scope>NUCLEOTIDE SEQUENCE [LARGE SCALE GENOMIC DNA]</scope>
    <source>
        <strain evidence="8">Derp</strain>
    </source>
</reference>
<evidence type="ECO:0000313" key="8">
    <source>
        <dbReference type="EMBL" id="KAH9418331.1"/>
    </source>
</evidence>
<accession>A0ABQ8J7J7</accession>
<keyword evidence="6" id="KW-0812">Transmembrane</keyword>